<dbReference type="InterPro" id="IPR026960">
    <property type="entry name" value="RVT-Znf"/>
</dbReference>
<evidence type="ECO:0000313" key="3">
    <source>
        <dbReference type="Proteomes" id="UP001408789"/>
    </source>
</evidence>
<dbReference type="AlphaFoldDB" id="A0AAP0CB24"/>
<comment type="caution">
    <text evidence="2">The sequence shown here is derived from an EMBL/GenBank/DDBJ whole genome shotgun (WGS) entry which is preliminary data.</text>
</comment>
<dbReference type="PANTHER" id="PTHR36617">
    <property type="entry name" value="PROTEIN, PUTATIVE-RELATED"/>
    <property type="match status" value="1"/>
</dbReference>
<reference evidence="2 3" key="1">
    <citation type="submission" date="2024-04" db="EMBL/GenBank/DDBJ databases">
        <title>The reference genome of an endangered Asteraceae, Deinandra increscens subsp. villosa, native to the Central Coast of California.</title>
        <authorList>
            <person name="Guilliams M."/>
            <person name="Hasenstab-Lehman K."/>
            <person name="Meyer R."/>
            <person name="Mcevoy S."/>
        </authorList>
    </citation>
    <scope>NUCLEOTIDE SEQUENCE [LARGE SCALE GENOMIC DNA]</scope>
    <source>
        <tissue evidence="2">Leaf</tissue>
    </source>
</reference>
<dbReference type="EMBL" id="JBCNJP010000027">
    <property type="protein sequence ID" value="KAK9053276.1"/>
    <property type="molecule type" value="Genomic_DNA"/>
</dbReference>
<feature type="domain" description="Reverse transcriptase zinc-binding" evidence="1">
    <location>
        <begin position="97"/>
        <end position="172"/>
    </location>
</feature>
<keyword evidence="3" id="KW-1185">Reference proteome</keyword>
<dbReference type="Pfam" id="PF13966">
    <property type="entry name" value="zf-RVT"/>
    <property type="match status" value="1"/>
</dbReference>
<gene>
    <name evidence="2" type="ORF">SSX86_029909</name>
</gene>
<proteinExistence type="predicted"/>
<organism evidence="2 3">
    <name type="scientific">Deinandra increscens subsp. villosa</name>
    <dbReference type="NCBI Taxonomy" id="3103831"/>
    <lineage>
        <taxon>Eukaryota</taxon>
        <taxon>Viridiplantae</taxon>
        <taxon>Streptophyta</taxon>
        <taxon>Embryophyta</taxon>
        <taxon>Tracheophyta</taxon>
        <taxon>Spermatophyta</taxon>
        <taxon>Magnoliopsida</taxon>
        <taxon>eudicotyledons</taxon>
        <taxon>Gunneridae</taxon>
        <taxon>Pentapetalae</taxon>
        <taxon>asterids</taxon>
        <taxon>campanulids</taxon>
        <taxon>Asterales</taxon>
        <taxon>Asteraceae</taxon>
        <taxon>Asteroideae</taxon>
        <taxon>Heliantheae alliance</taxon>
        <taxon>Madieae</taxon>
        <taxon>Madiinae</taxon>
        <taxon>Deinandra</taxon>
    </lineage>
</organism>
<evidence type="ECO:0000313" key="2">
    <source>
        <dbReference type="EMBL" id="KAK9053276.1"/>
    </source>
</evidence>
<accession>A0AAP0CB24</accession>
<dbReference type="Proteomes" id="UP001408789">
    <property type="component" value="Unassembled WGS sequence"/>
</dbReference>
<name>A0AAP0CB24_9ASTR</name>
<sequence>MRKKIGNGVTVNFWEDVWLGDSNFKTRFNRLFYLTSNKSCSVSSVLQSGEAQWAWRRPVRDGLESAQLADLENLLRGYVLNEDQDSWAWDFNGSSNFAVRDIRNHLDNHNLLTAPHSTRWISVIPKKVNIFSWRLFLDRLPTRWNISKSGMEIDSISCVICHHHAESTEHLFGDFFSKRYFHGG</sequence>
<evidence type="ECO:0000259" key="1">
    <source>
        <dbReference type="Pfam" id="PF13966"/>
    </source>
</evidence>
<protein>
    <recommendedName>
        <fullName evidence="1">Reverse transcriptase zinc-binding domain-containing protein</fullName>
    </recommendedName>
</protein>
<dbReference type="PANTHER" id="PTHR36617:SF16">
    <property type="entry name" value="OS04G0516500 PROTEIN"/>
    <property type="match status" value="1"/>
</dbReference>